<dbReference type="Gene3D" id="3.30.420.100">
    <property type="match status" value="1"/>
</dbReference>
<evidence type="ECO:0000256" key="4">
    <source>
        <dbReference type="ARBA" id="ARBA00022980"/>
    </source>
</evidence>
<dbReference type="SUPFAM" id="SSF53137">
    <property type="entry name" value="Translational machinery components"/>
    <property type="match status" value="1"/>
</dbReference>
<comment type="subunit">
    <text evidence="7">Part of the 50S ribosomal subunit; part of the 5S rRNA/L5/L18/L25 subcomplex. Contacts the 5S and 23S rRNAs.</text>
</comment>
<protein>
    <recommendedName>
        <fullName evidence="6 7">Large ribosomal subunit protein uL18</fullName>
    </recommendedName>
</protein>
<sequence length="104" mass="12182">MNDMKTKKIGTLKRPRISVFRSNKHIYVQIIDDVNHHTLLSDSSKKKYNFKIPKNKIARKIGMILGEKAKTIGIYNFFFDRNGYFYHGRVKALAEGFRKTGLKF</sequence>
<keyword evidence="2 7" id="KW-0699">rRNA-binding</keyword>
<name>A0A346E0Z6_9FLAO</name>
<dbReference type="Pfam" id="PF00861">
    <property type="entry name" value="Ribosomal_L18p"/>
    <property type="match status" value="1"/>
</dbReference>
<dbReference type="AlphaFoldDB" id="A0A346E0Z6"/>
<gene>
    <name evidence="7" type="primary">rplR</name>
    <name evidence="8" type="ORF">C9I73_114</name>
</gene>
<proteinExistence type="inferred from homology"/>
<comment type="function">
    <text evidence="7">This is one of the proteins that bind and probably mediate the attachment of the 5S RNA into the large ribosomal subunit, where it forms part of the central protuberance.</text>
</comment>
<keyword evidence="5 7" id="KW-0687">Ribonucleoprotein</keyword>
<dbReference type="NCBIfam" id="TIGR00060">
    <property type="entry name" value="L18_bact"/>
    <property type="match status" value="1"/>
</dbReference>
<dbReference type="GO" id="GO:1990904">
    <property type="term" value="C:ribonucleoprotein complex"/>
    <property type="evidence" value="ECO:0007669"/>
    <property type="project" value="UniProtKB-KW"/>
</dbReference>
<dbReference type="PANTHER" id="PTHR12899">
    <property type="entry name" value="39S RIBOSOMAL PROTEIN L18, MITOCHONDRIAL"/>
    <property type="match status" value="1"/>
</dbReference>
<dbReference type="InterPro" id="IPR004389">
    <property type="entry name" value="Ribosomal_uL18_bac-type"/>
</dbReference>
<dbReference type="Proteomes" id="UP000257017">
    <property type="component" value="Chromosome"/>
</dbReference>
<dbReference type="GO" id="GO:0005737">
    <property type="term" value="C:cytoplasm"/>
    <property type="evidence" value="ECO:0007669"/>
    <property type="project" value="UniProtKB-ARBA"/>
</dbReference>
<dbReference type="InterPro" id="IPR005484">
    <property type="entry name" value="Ribosomal_uL18_bac/plant/anim"/>
</dbReference>
<dbReference type="GO" id="GO:0006412">
    <property type="term" value="P:translation"/>
    <property type="evidence" value="ECO:0007669"/>
    <property type="project" value="UniProtKB-UniRule"/>
</dbReference>
<organism evidence="8 9">
    <name type="scientific">Candidatus Karelsulcia muelleri</name>
    <dbReference type="NCBI Taxonomy" id="336810"/>
    <lineage>
        <taxon>Bacteria</taxon>
        <taxon>Pseudomonadati</taxon>
        <taxon>Bacteroidota</taxon>
        <taxon>Flavobacteriia</taxon>
        <taxon>Flavobacteriales</taxon>
        <taxon>Candidatus Karelsulcia</taxon>
    </lineage>
</organism>
<dbReference type="GO" id="GO:0003735">
    <property type="term" value="F:structural constituent of ribosome"/>
    <property type="evidence" value="ECO:0007669"/>
    <property type="project" value="InterPro"/>
</dbReference>
<dbReference type="HAMAP" id="MF_01337_B">
    <property type="entry name" value="Ribosomal_uL18_B"/>
    <property type="match status" value="1"/>
</dbReference>
<evidence type="ECO:0000256" key="5">
    <source>
        <dbReference type="ARBA" id="ARBA00023274"/>
    </source>
</evidence>
<evidence type="ECO:0000256" key="1">
    <source>
        <dbReference type="ARBA" id="ARBA00007116"/>
    </source>
</evidence>
<keyword evidence="3 7" id="KW-0694">RNA-binding</keyword>
<evidence type="ECO:0000313" key="9">
    <source>
        <dbReference type="Proteomes" id="UP000257017"/>
    </source>
</evidence>
<evidence type="ECO:0000256" key="2">
    <source>
        <dbReference type="ARBA" id="ARBA00022730"/>
    </source>
</evidence>
<dbReference type="CDD" id="cd00432">
    <property type="entry name" value="Ribosomal_L18_L5e"/>
    <property type="match status" value="1"/>
</dbReference>
<evidence type="ECO:0000256" key="3">
    <source>
        <dbReference type="ARBA" id="ARBA00022884"/>
    </source>
</evidence>
<reference evidence="8 9" key="1">
    <citation type="submission" date="2018-03" db="EMBL/GenBank/DDBJ databases">
        <title>A parallel universe: an anciently diverged bacterial symbiosis in a Hawaiian planthopper (Hemiptera: Cixiidae) reveals rearranged nutritional responsibilities.</title>
        <authorList>
            <person name="Bennett G."/>
            <person name="Mao M."/>
        </authorList>
    </citation>
    <scope>NUCLEOTIDE SEQUENCE [LARGE SCALE GENOMIC DNA]</scope>
    <source>
        <strain evidence="8 9">OLIH</strain>
    </source>
</reference>
<evidence type="ECO:0000313" key="8">
    <source>
        <dbReference type="EMBL" id="AXN02651.1"/>
    </source>
</evidence>
<dbReference type="EMBL" id="CP028359">
    <property type="protein sequence ID" value="AXN02651.1"/>
    <property type="molecule type" value="Genomic_DNA"/>
</dbReference>
<accession>A0A346E0Z6</accession>
<comment type="similarity">
    <text evidence="1 7">Belongs to the universal ribosomal protein uL18 family.</text>
</comment>
<dbReference type="InterPro" id="IPR057268">
    <property type="entry name" value="Ribosomal_L18"/>
</dbReference>
<evidence type="ECO:0000256" key="6">
    <source>
        <dbReference type="ARBA" id="ARBA00035197"/>
    </source>
</evidence>
<dbReference type="PANTHER" id="PTHR12899:SF3">
    <property type="entry name" value="LARGE RIBOSOMAL SUBUNIT PROTEIN UL18M"/>
    <property type="match status" value="1"/>
</dbReference>
<evidence type="ECO:0000256" key="7">
    <source>
        <dbReference type="HAMAP-Rule" id="MF_01337"/>
    </source>
</evidence>
<keyword evidence="4 7" id="KW-0689">Ribosomal protein</keyword>
<dbReference type="GO" id="GO:0005840">
    <property type="term" value="C:ribosome"/>
    <property type="evidence" value="ECO:0007669"/>
    <property type="project" value="UniProtKB-KW"/>
</dbReference>
<dbReference type="GO" id="GO:0008097">
    <property type="term" value="F:5S rRNA binding"/>
    <property type="evidence" value="ECO:0007669"/>
    <property type="project" value="TreeGrafter"/>
</dbReference>